<evidence type="ECO:0000313" key="3">
    <source>
        <dbReference type="Proteomes" id="UP000018144"/>
    </source>
</evidence>
<keyword evidence="3" id="KW-1185">Reference proteome</keyword>
<evidence type="ECO:0000313" key="2">
    <source>
        <dbReference type="EMBL" id="CCX05194.1"/>
    </source>
</evidence>
<sequence>MTNSRDRRKNVQRNAIKARSRPEATVGQPKNQKIWIDSELEDTTTSPSRTLTLGDWNLDRGIDYGGYPIVILYFSVRCNAQ</sequence>
<dbReference type="Proteomes" id="UP000018144">
    <property type="component" value="Unassembled WGS sequence"/>
</dbReference>
<dbReference type="AlphaFoldDB" id="U4KZQ9"/>
<gene>
    <name evidence="2" type="ORF">PCON_04781</name>
</gene>
<feature type="region of interest" description="Disordered" evidence="1">
    <location>
        <begin position="1"/>
        <end position="34"/>
    </location>
</feature>
<dbReference type="EMBL" id="HF935235">
    <property type="protein sequence ID" value="CCX05194.1"/>
    <property type="molecule type" value="Genomic_DNA"/>
</dbReference>
<evidence type="ECO:0000256" key="1">
    <source>
        <dbReference type="SAM" id="MobiDB-lite"/>
    </source>
</evidence>
<organism evidence="2 3">
    <name type="scientific">Pyronema omphalodes (strain CBS 100304)</name>
    <name type="common">Pyronema confluens</name>
    <dbReference type="NCBI Taxonomy" id="1076935"/>
    <lineage>
        <taxon>Eukaryota</taxon>
        <taxon>Fungi</taxon>
        <taxon>Dikarya</taxon>
        <taxon>Ascomycota</taxon>
        <taxon>Pezizomycotina</taxon>
        <taxon>Pezizomycetes</taxon>
        <taxon>Pezizales</taxon>
        <taxon>Pyronemataceae</taxon>
        <taxon>Pyronema</taxon>
    </lineage>
</organism>
<feature type="compositionally biased region" description="Basic residues" evidence="1">
    <location>
        <begin position="1"/>
        <end position="19"/>
    </location>
</feature>
<proteinExistence type="predicted"/>
<accession>U4KZQ9</accession>
<reference evidence="2 3" key="1">
    <citation type="journal article" date="2013" name="PLoS Genet.">
        <title>The genome and development-dependent transcriptomes of Pyronema confluens: a window into fungal evolution.</title>
        <authorList>
            <person name="Traeger S."/>
            <person name="Altegoer F."/>
            <person name="Freitag M."/>
            <person name="Gabaldon T."/>
            <person name="Kempken F."/>
            <person name="Kumar A."/>
            <person name="Marcet-Houben M."/>
            <person name="Poggeler S."/>
            <person name="Stajich J.E."/>
            <person name="Nowrousian M."/>
        </authorList>
    </citation>
    <scope>NUCLEOTIDE SEQUENCE [LARGE SCALE GENOMIC DNA]</scope>
    <source>
        <strain evidence="3">CBS 100304</strain>
        <tissue evidence="2">Vegetative mycelium</tissue>
    </source>
</reference>
<protein>
    <submittedName>
        <fullName evidence="2">Uncharacterized protein</fullName>
    </submittedName>
</protein>
<name>U4KZQ9_PYROM</name>